<dbReference type="WBParaSite" id="TASK_0000366601-mRNA-1">
    <property type="protein sequence ID" value="TASK_0000366601-mRNA-1"/>
    <property type="gene ID" value="TASK_0000366601"/>
</dbReference>
<proteinExistence type="predicted"/>
<evidence type="ECO:0000256" key="1">
    <source>
        <dbReference type="ARBA" id="ARBA00022527"/>
    </source>
</evidence>
<gene>
    <name evidence="6" type="ORF">TASK_LOCUS3667</name>
</gene>
<dbReference type="EMBL" id="UYRS01018307">
    <property type="protein sequence ID" value="VDK32165.1"/>
    <property type="molecule type" value="Genomic_DNA"/>
</dbReference>
<name>A0A0R3W1P1_TAEAS</name>
<keyword evidence="5" id="KW-0067">ATP-binding</keyword>
<sequence length="322" mass="35467">MTLDHKEGHHAVHIATATNTDAIVGYYCPFTGFKFTLSVNTNCGQSCCRQMYRVLTVSMATATAAPKSFNINSSKQDFSAVTDTFATSSDVAAADQSPRTTDKNNSSSRVLPYQVANAIHKIGTMWLNRYKIIDFKDNGTFGRAFKAPDHKTHEKVARKVIKSWRHLLIHAEIEIKLLCDSAHFWENEQKAAEPESTLLVTPKRFGLKVVDLYRAPEAIPNLGFDPSVDIFSPDCILVETHIGTPLFSDSDELEQFLRMCELLGLPSLWVLQKSTKLECSFKRINNCSAAVITSATVSTTMTNLVSPTSISASTSVASAACF</sequence>
<reference evidence="8" key="1">
    <citation type="submission" date="2017-02" db="UniProtKB">
        <authorList>
            <consortium name="WormBaseParasite"/>
        </authorList>
    </citation>
    <scope>IDENTIFICATION</scope>
</reference>
<dbReference type="STRING" id="60517.A0A0R3W1P1"/>
<evidence type="ECO:0000313" key="7">
    <source>
        <dbReference type="Proteomes" id="UP000282613"/>
    </source>
</evidence>
<dbReference type="AlphaFoldDB" id="A0A0R3W1P1"/>
<dbReference type="GO" id="GO:0005524">
    <property type="term" value="F:ATP binding"/>
    <property type="evidence" value="ECO:0007669"/>
    <property type="project" value="UniProtKB-KW"/>
</dbReference>
<keyword evidence="3" id="KW-0547">Nucleotide-binding</keyword>
<evidence type="ECO:0000313" key="8">
    <source>
        <dbReference type="WBParaSite" id="TASK_0000366601-mRNA-1"/>
    </source>
</evidence>
<dbReference type="InterPro" id="IPR050494">
    <property type="entry name" value="Ser_Thr_dual-spec_kinase"/>
</dbReference>
<dbReference type="GO" id="GO:0004674">
    <property type="term" value="F:protein serine/threonine kinase activity"/>
    <property type="evidence" value="ECO:0007669"/>
    <property type="project" value="UniProtKB-KW"/>
</dbReference>
<keyword evidence="2" id="KW-0808">Transferase</keyword>
<protein>
    <submittedName>
        <fullName evidence="8">Methyltranfer_dom domain-containing protein</fullName>
    </submittedName>
</protein>
<keyword evidence="7" id="KW-1185">Reference proteome</keyword>
<keyword evidence="1" id="KW-0723">Serine/threonine-protein kinase</keyword>
<reference evidence="6 7" key="2">
    <citation type="submission" date="2018-11" db="EMBL/GenBank/DDBJ databases">
        <authorList>
            <consortium name="Pathogen Informatics"/>
        </authorList>
    </citation>
    <scope>NUCLEOTIDE SEQUENCE [LARGE SCALE GENOMIC DNA]</scope>
</reference>
<dbReference type="Proteomes" id="UP000282613">
    <property type="component" value="Unassembled WGS sequence"/>
</dbReference>
<dbReference type="InterPro" id="IPR011009">
    <property type="entry name" value="Kinase-like_dom_sf"/>
</dbReference>
<dbReference type="SUPFAM" id="SSF56112">
    <property type="entry name" value="Protein kinase-like (PK-like)"/>
    <property type="match status" value="1"/>
</dbReference>
<evidence type="ECO:0000256" key="5">
    <source>
        <dbReference type="ARBA" id="ARBA00022840"/>
    </source>
</evidence>
<evidence type="ECO:0000256" key="4">
    <source>
        <dbReference type="ARBA" id="ARBA00022777"/>
    </source>
</evidence>
<dbReference type="Gene3D" id="3.30.200.20">
    <property type="entry name" value="Phosphorylase Kinase, domain 1"/>
    <property type="match status" value="1"/>
</dbReference>
<keyword evidence="4" id="KW-0418">Kinase</keyword>
<dbReference type="PANTHER" id="PTHR24058:SF28">
    <property type="entry name" value="SERINE_THREONINE-PROTEIN KINASE MINIBRAIN"/>
    <property type="match status" value="1"/>
</dbReference>
<organism evidence="8">
    <name type="scientific">Taenia asiatica</name>
    <name type="common">Asian tapeworm</name>
    <dbReference type="NCBI Taxonomy" id="60517"/>
    <lineage>
        <taxon>Eukaryota</taxon>
        <taxon>Metazoa</taxon>
        <taxon>Spiralia</taxon>
        <taxon>Lophotrochozoa</taxon>
        <taxon>Platyhelminthes</taxon>
        <taxon>Cestoda</taxon>
        <taxon>Eucestoda</taxon>
        <taxon>Cyclophyllidea</taxon>
        <taxon>Taeniidae</taxon>
        <taxon>Taenia</taxon>
    </lineage>
</organism>
<dbReference type="Gene3D" id="1.10.510.10">
    <property type="entry name" value="Transferase(Phosphotransferase) domain 1"/>
    <property type="match status" value="1"/>
</dbReference>
<dbReference type="PANTHER" id="PTHR24058">
    <property type="entry name" value="DUAL SPECIFICITY PROTEIN KINASE"/>
    <property type="match status" value="1"/>
</dbReference>
<evidence type="ECO:0000256" key="3">
    <source>
        <dbReference type="ARBA" id="ARBA00022741"/>
    </source>
</evidence>
<evidence type="ECO:0000256" key="2">
    <source>
        <dbReference type="ARBA" id="ARBA00022679"/>
    </source>
</evidence>
<evidence type="ECO:0000313" key="6">
    <source>
        <dbReference type="EMBL" id="VDK32165.1"/>
    </source>
</evidence>
<accession>A0A0R3W1P1</accession>